<dbReference type="AlphaFoldDB" id="A0A212JQM7"/>
<evidence type="ECO:0000313" key="1">
    <source>
        <dbReference type="EMBL" id="SBW01615.1"/>
    </source>
</evidence>
<reference evidence="1" key="1">
    <citation type="submission" date="2016-04" db="EMBL/GenBank/DDBJ databases">
        <authorList>
            <person name="Evans L.H."/>
            <person name="Alamgir A."/>
            <person name="Owens N."/>
            <person name="Weber N.D."/>
            <person name="Virtaneva K."/>
            <person name="Barbian K."/>
            <person name="Babar A."/>
            <person name="Rosenke K."/>
        </authorList>
    </citation>
    <scope>NUCLEOTIDE SEQUENCE</scope>
    <source>
        <strain evidence="1">86</strain>
    </source>
</reference>
<dbReference type="PANTHER" id="PTHR40056:SF1">
    <property type="entry name" value="DUF1836 DOMAIN-CONTAINING PROTEIN"/>
    <property type="match status" value="1"/>
</dbReference>
<gene>
    <name evidence="1" type="ORF">KL86CLO1_11517</name>
</gene>
<dbReference type="Gene3D" id="1.10.1660.10">
    <property type="match status" value="1"/>
</dbReference>
<sequence length="189" mass="21201">MEDVLPGTIVPADLLRPDAADAVLSPLFLGGDLMLSQVSRITALEPHVIQNWVKRGYLSPPQHKKYSRRQLCRILIINMLKEALHLDQICRLISTFNGSLSSEEDDLIDDSYLYTCLCRLIGRMEHEPLPDEEELEEWCMDALSDYGEPRPGARATVSRAMRVILTAFLAAKLKREAEALLIGLENAAV</sequence>
<dbReference type="PANTHER" id="PTHR40056">
    <property type="entry name" value="HYPOTHETICAL CYTOSOLIC PROTEIN"/>
    <property type="match status" value="1"/>
</dbReference>
<dbReference type="InterPro" id="IPR014975">
    <property type="entry name" value="DUF1836"/>
</dbReference>
<dbReference type="InterPro" id="IPR009061">
    <property type="entry name" value="DNA-bd_dom_put_sf"/>
</dbReference>
<dbReference type="EMBL" id="FLUN01000001">
    <property type="protein sequence ID" value="SBW01615.1"/>
    <property type="molecule type" value="Genomic_DNA"/>
</dbReference>
<accession>A0A212JQM7</accession>
<proteinExistence type="predicted"/>
<dbReference type="SUPFAM" id="SSF46955">
    <property type="entry name" value="Putative DNA-binding domain"/>
    <property type="match status" value="1"/>
</dbReference>
<protein>
    <submittedName>
        <fullName evidence="1">Uncharacterized protein</fullName>
    </submittedName>
</protein>
<name>A0A212JQM7_9FIRM</name>
<organism evidence="1">
    <name type="scientific">uncultured Eubacteriales bacterium</name>
    <dbReference type="NCBI Taxonomy" id="172733"/>
    <lineage>
        <taxon>Bacteria</taxon>
        <taxon>Bacillati</taxon>
        <taxon>Bacillota</taxon>
        <taxon>Clostridia</taxon>
        <taxon>Eubacteriales</taxon>
        <taxon>environmental samples</taxon>
    </lineage>
</organism>
<dbReference type="Pfam" id="PF08876">
    <property type="entry name" value="DUF1836"/>
    <property type="match status" value="1"/>
</dbReference>